<dbReference type="VEuPathDB" id="GiardiaDB:SS50377_26162"/>
<evidence type="ECO:0000256" key="1">
    <source>
        <dbReference type="SAM" id="Coils"/>
    </source>
</evidence>
<dbReference type="AlphaFoldDB" id="V6LJW4"/>
<evidence type="ECO:0000313" key="5">
    <source>
        <dbReference type="Proteomes" id="UP000018208"/>
    </source>
</evidence>
<evidence type="ECO:0000256" key="2">
    <source>
        <dbReference type="SAM" id="MobiDB-lite"/>
    </source>
</evidence>
<dbReference type="Proteomes" id="UP000018208">
    <property type="component" value="Unassembled WGS sequence"/>
</dbReference>
<organism evidence="3">
    <name type="scientific">Spironucleus salmonicida</name>
    <dbReference type="NCBI Taxonomy" id="348837"/>
    <lineage>
        <taxon>Eukaryota</taxon>
        <taxon>Metamonada</taxon>
        <taxon>Diplomonadida</taxon>
        <taxon>Hexamitidae</taxon>
        <taxon>Hexamitinae</taxon>
        <taxon>Spironucleus</taxon>
    </lineage>
</organism>
<sequence length="527" mass="61462">MEETLTTELITHQIDSLTQQLEIVENTAKELQSQNLILNNQLVKLKDDNLQLKTELDFAREMLQAVDSSENIKNFIKKTDNTFSDLQTECKLLKGHMMEQMKINELQSQKIKQFNKDRLSPQIKKNVSELTLKISKEVQTIEQQLQQQQQYTIKTPIPPLKGQQIQRDSQYHTDLDKFFDSQGDKQVRKENILRLSSSNLLAEEQPYTNNLKSLISKQQLELKVNKIWNKTRPESPPQPSPFKRSASQLVLSPSQQQQKKQDDSQSFLSKIGDPNPIIWLKQQLATQNLEISQLKRDNDSLQKELELQNNNNSRIVSQLEIELGKLRQFQNNQDKYQAIKLELTNKEELVNSMHKQILNFQDKIAAQQSTIEQLRYEKLNQPIPKTIPISNQPQLKESDLTLNQNKLFLSSHMFLVSLTQIQTVQDIPSKLFAFADSHNLFQNDFQRNHFFKQVMSNKCDSPLDYELKYKILDRAAADTSVTELYDHFLKMKELLLVFVDYCKAQWGNRKEAVEGKISCLLRFLELN</sequence>
<evidence type="ECO:0000313" key="3">
    <source>
        <dbReference type="EMBL" id="EST44895.1"/>
    </source>
</evidence>
<dbReference type="EMBL" id="AUWU02000006">
    <property type="protein sequence ID" value="KAH0571962.1"/>
    <property type="molecule type" value="Genomic_DNA"/>
</dbReference>
<accession>V6LJW4</accession>
<gene>
    <name evidence="3" type="ORF">SS50377_15187</name>
    <name evidence="4" type="ORF">SS50377_26162</name>
</gene>
<keyword evidence="5" id="KW-1185">Reference proteome</keyword>
<feature type="coiled-coil region" evidence="1">
    <location>
        <begin position="14"/>
        <end position="62"/>
    </location>
</feature>
<feature type="coiled-coil region" evidence="1">
    <location>
        <begin position="284"/>
        <end position="318"/>
    </location>
</feature>
<feature type="compositionally biased region" description="Low complexity" evidence="2">
    <location>
        <begin position="245"/>
        <end position="267"/>
    </location>
</feature>
<dbReference type="EMBL" id="KI546102">
    <property type="protein sequence ID" value="EST44895.1"/>
    <property type="molecule type" value="Genomic_DNA"/>
</dbReference>
<feature type="region of interest" description="Disordered" evidence="2">
    <location>
        <begin position="230"/>
        <end position="267"/>
    </location>
</feature>
<reference evidence="4" key="2">
    <citation type="submission" date="2020-12" db="EMBL/GenBank/DDBJ databases">
        <title>New Spironucleus salmonicida genome in near-complete chromosomes.</title>
        <authorList>
            <person name="Xu F."/>
            <person name="Kurt Z."/>
            <person name="Jimenez-Gonzalez A."/>
            <person name="Astvaldsson A."/>
            <person name="Andersson J.O."/>
            <person name="Svard S.G."/>
        </authorList>
    </citation>
    <scope>NUCLEOTIDE SEQUENCE</scope>
    <source>
        <strain evidence="4">ATCC 50377</strain>
    </source>
</reference>
<keyword evidence="1" id="KW-0175">Coiled coil</keyword>
<reference evidence="3 4" key="1">
    <citation type="journal article" date="2014" name="PLoS Genet.">
        <title>The Genome of Spironucleus salmonicida Highlights a Fish Pathogen Adapted to Fluctuating Environments.</title>
        <authorList>
            <person name="Xu F."/>
            <person name="Jerlstrom-Hultqvist J."/>
            <person name="Einarsson E."/>
            <person name="Astvaldsson A."/>
            <person name="Svard S.G."/>
            <person name="Andersson J.O."/>
        </authorList>
    </citation>
    <scope>NUCLEOTIDE SEQUENCE</scope>
    <source>
        <strain evidence="4">ATCC 50377</strain>
    </source>
</reference>
<protein>
    <submittedName>
        <fullName evidence="3">Uncharacterized protein</fullName>
    </submittedName>
</protein>
<evidence type="ECO:0000313" key="4">
    <source>
        <dbReference type="EMBL" id="KAH0571962.1"/>
    </source>
</evidence>
<proteinExistence type="predicted"/>
<name>V6LJW4_9EUKA</name>